<dbReference type="PANTHER" id="PTHR22880:SF240">
    <property type="entry name" value="BROMODOMAIN-CONTAINING PROTEIN 2"/>
    <property type="match status" value="1"/>
</dbReference>
<accession>A0A6P7I516</accession>
<gene>
    <name evidence="15" type="primary">LOC114434565</name>
</gene>
<name>A0A6P7I516_9TELE</name>
<evidence type="ECO:0000256" key="2">
    <source>
        <dbReference type="ARBA" id="ARBA00004286"/>
    </source>
</evidence>
<feature type="domain" description="Bromo" evidence="13">
    <location>
        <begin position="273"/>
        <end position="345"/>
    </location>
</feature>
<dbReference type="InterPro" id="IPR050935">
    <property type="entry name" value="Bromo_chromatin_reader"/>
</dbReference>
<dbReference type="OrthoDB" id="21449at2759"/>
<dbReference type="InterPro" id="IPR018359">
    <property type="entry name" value="Bromodomain_CS"/>
</dbReference>
<dbReference type="InterPro" id="IPR043508">
    <property type="entry name" value="Bromo_Brdt_I"/>
</dbReference>
<keyword evidence="5" id="KW-0805">Transcription regulation</keyword>
<dbReference type="InterPro" id="IPR036427">
    <property type="entry name" value="Bromodomain-like_sf"/>
</dbReference>
<dbReference type="PANTHER" id="PTHR22880">
    <property type="entry name" value="FALZ-RELATED BROMODOMAIN-CONTAINING PROTEINS"/>
    <property type="match status" value="1"/>
</dbReference>
<keyword evidence="6 11" id="KW-0103">Bromodomain</keyword>
<comment type="subunit">
    <text evidence="10">Homodimer. Interacts with E2F1. Interacts with (acetylated) STAT3; promoting STAT3 recruitment to chromatin. Interacts with CTCF; promoting BRD2 recruitment to chromatin.</text>
</comment>
<organism evidence="14 15">
    <name type="scientific">Parambassis ranga</name>
    <name type="common">Indian glassy fish</name>
    <dbReference type="NCBI Taxonomy" id="210632"/>
    <lineage>
        <taxon>Eukaryota</taxon>
        <taxon>Metazoa</taxon>
        <taxon>Chordata</taxon>
        <taxon>Craniata</taxon>
        <taxon>Vertebrata</taxon>
        <taxon>Euteleostomi</taxon>
        <taxon>Actinopterygii</taxon>
        <taxon>Neopterygii</taxon>
        <taxon>Teleostei</taxon>
        <taxon>Neoteleostei</taxon>
        <taxon>Acanthomorphata</taxon>
        <taxon>Ovalentaria</taxon>
        <taxon>Ambassidae</taxon>
        <taxon>Parambassis</taxon>
    </lineage>
</organism>
<dbReference type="InterPro" id="IPR043509">
    <property type="entry name" value="Bromo_Brdt_II"/>
</dbReference>
<feature type="region of interest" description="Disordered" evidence="12">
    <location>
        <begin position="373"/>
        <end position="420"/>
    </location>
</feature>
<evidence type="ECO:0000256" key="10">
    <source>
        <dbReference type="ARBA" id="ARBA00046861"/>
    </source>
</evidence>
<evidence type="ECO:0000256" key="8">
    <source>
        <dbReference type="ARBA" id="ARBA00023242"/>
    </source>
</evidence>
<dbReference type="RefSeq" id="XP_028259681.1">
    <property type="nucleotide sequence ID" value="XM_028403880.1"/>
</dbReference>
<evidence type="ECO:0000256" key="3">
    <source>
        <dbReference type="ARBA" id="ARBA00022454"/>
    </source>
</evidence>
<keyword evidence="4" id="KW-0677">Repeat</keyword>
<evidence type="ECO:0000256" key="6">
    <source>
        <dbReference type="ARBA" id="ARBA00023117"/>
    </source>
</evidence>
<evidence type="ECO:0000256" key="12">
    <source>
        <dbReference type="SAM" id="MobiDB-lite"/>
    </source>
</evidence>
<evidence type="ECO:0000313" key="15">
    <source>
        <dbReference type="RefSeq" id="XP_028259681.1"/>
    </source>
</evidence>
<dbReference type="PROSITE" id="PS50014">
    <property type="entry name" value="BROMODOMAIN_2"/>
    <property type="match status" value="2"/>
</dbReference>
<dbReference type="SUPFAM" id="SSF47370">
    <property type="entry name" value="Bromodomain"/>
    <property type="match status" value="2"/>
</dbReference>
<dbReference type="PROSITE" id="PS00633">
    <property type="entry name" value="BROMODOMAIN_1"/>
    <property type="match status" value="2"/>
</dbReference>
<dbReference type="GO" id="GO:0005634">
    <property type="term" value="C:nucleus"/>
    <property type="evidence" value="ECO:0007669"/>
    <property type="project" value="UniProtKB-SubCell"/>
</dbReference>
<dbReference type="GO" id="GO:0000785">
    <property type="term" value="C:chromatin"/>
    <property type="evidence" value="ECO:0007669"/>
    <property type="project" value="TreeGrafter"/>
</dbReference>
<reference evidence="15" key="1">
    <citation type="submission" date="2025-08" db="UniProtKB">
        <authorList>
            <consortium name="RefSeq"/>
        </authorList>
    </citation>
    <scope>IDENTIFICATION</scope>
</reference>
<evidence type="ECO:0000256" key="11">
    <source>
        <dbReference type="PROSITE-ProRule" id="PRU00035"/>
    </source>
</evidence>
<dbReference type="InterPro" id="IPR001487">
    <property type="entry name" value="Bromodomain"/>
</dbReference>
<dbReference type="AlphaFoldDB" id="A0A6P7I516"/>
<evidence type="ECO:0000259" key="13">
    <source>
        <dbReference type="PROSITE" id="PS50014"/>
    </source>
</evidence>
<protein>
    <recommendedName>
        <fullName evidence="9">Bromodomain-containing protein 2</fullName>
    </recommendedName>
</protein>
<evidence type="ECO:0000256" key="1">
    <source>
        <dbReference type="ARBA" id="ARBA00004123"/>
    </source>
</evidence>
<keyword evidence="8" id="KW-0539">Nucleus</keyword>
<evidence type="ECO:0000313" key="14">
    <source>
        <dbReference type="Proteomes" id="UP000515145"/>
    </source>
</evidence>
<keyword evidence="14" id="KW-1185">Reference proteome</keyword>
<dbReference type="GeneID" id="114434565"/>
<dbReference type="GO" id="GO:0006338">
    <property type="term" value="P:chromatin remodeling"/>
    <property type="evidence" value="ECO:0007669"/>
    <property type="project" value="TreeGrafter"/>
</dbReference>
<proteinExistence type="predicted"/>
<dbReference type="SMART" id="SM00297">
    <property type="entry name" value="BROMO"/>
    <property type="match status" value="2"/>
</dbReference>
<evidence type="ECO:0000256" key="7">
    <source>
        <dbReference type="ARBA" id="ARBA00023163"/>
    </source>
</evidence>
<feature type="domain" description="Bromo" evidence="13">
    <location>
        <begin position="44"/>
        <end position="116"/>
    </location>
</feature>
<evidence type="ECO:0000256" key="9">
    <source>
        <dbReference type="ARBA" id="ARBA00040998"/>
    </source>
</evidence>
<sequence length="420" mass="47563">MSDTKACPTVSKNPPPPEVTNPKKPGRATNQLQYLERVVIKALWGHRYSWPFQKPVDAVSLGLLDYYTVITNPMDLGTIKKRLQNKYYWQAIECVEDFKIMFTNCYLYNKPGDDIVVMAHILEKLFLQKLSQMPEEEVVTAIVAKKQLKRKMTSKGPFNQRSLMSEVVLQRTVTVIPPDVPQLNPPVQPSGPTDTTIKKGLKRKAYPETNTTSRELSPAQELSAPCTLVSQRGSRTQIIPPKIDFPVFESKKARLSKELRSCNDILKEMLSKRHQAYAWPFRTPVDAVAMNLHDYHEIIKQPMDLSTIRKKLDEGEYANAKEFAADVRLMFSNCYRYNPPSHEVAYLARKLQEIFEARYMKLSLEPEVGSVSRQQVVKGKGSANGRLSTSASSESESSSEGESTSEEVKMQLDDLAATHC</sequence>
<dbReference type="GO" id="GO:0006355">
    <property type="term" value="P:regulation of DNA-templated transcription"/>
    <property type="evidence" value="ECO:0007669"/>
    <property type="project" value="TreeGrafter"/>
</dbReference>
<comment type="subcellular location">
    <subcellularLocation>
        <location evidence="2">Chromosome</location>
    </subcellularLocation>
    <subcellularLocation>
        <location evidence="1">Nucleus</location>
    </subcellularLocation>
</comment>
<feature type="region of interest" description="Disordered" evidence="12">
    <location>
        <begin position="1"/>
        <end position="26"/>
    </location>
</feature>
<dbReference type="Proteomes" id="UP000515145">
    <property type="component" value="Chromosome 4"/>
</dbReference>
<keyword evidence="7" id="KW-0804">Transcription</keyword>
<dbReference type="Gene3D" id="1.20.920.10">
    <property type="entry name" value="Bromodomain-like"/>
    <property type="match status" value="2"/>
</dbReference>
<dbReference type="FunFam" id="1.20.920.10:FF:000002">
    <property type="entry name" value="Bromodomain-containing protein 4"/>
    <property type="match status" value="1"/>
</dbReference>
<dbReference type="CDD" id="cd05498">
    <property type="entry name" value="Bromo_Brdt_II_like"/>
    <property type="match status" value="1"/>
</dbReference>
<evidence type="ECO:0000256" key="4">
    <source>
        <dbReference type="ARBA" id="ARBA00022737"/>
    </source>
</evidence>
<evidence type="ECO:0000256" key="5">
    <source>
        <dbReference type="ARBA" id="ARBA00023015"/>
    </source>
</evidence>
<keyword evidence="3" id="KW-0158">Chromosome</keyword>
<dbReference type="FunFam" id="1.20.920.10:FF:000003">
    <property type="entry name" value="Bromodomain-containing protein 2"/>
    <property type="match status" value="1"/>
</dbReference>
<dbReference type="CDD" id="cd05497">
    <property type="entry name" value="Bromo_Brdt_I_like"/>
    <property type="match status" value="1"/>
</dbReference>
<dbReference type="InParanoid" id="A0A6P7I516"/>
<dbReference type="PRINTS" id="PR00503">
    <property type="entry name" value="BROMODOMAIN"/>
</dbReference>
<dbReference type="Pfam" id="PF00439">
    <property type="entry name" value="Bromodomain"/>
    <property type="match status" value="2"/>
</dbReference>